<evidence type="ECO:0000259" key="10">
    <source>
        <dbReference type="PROSITE" id="PS50014"/>
    </source>
</evidence>
<dbReference type="PROSITE" id="PS50864">
    <property type="entry name" value="SAND"/>
    <property type="match status" value="2"/>
</dbReference>
<keyword evidence="1" id="KW-0597">Phosphoprotein</keyword>
<dbReference type="PROSITE" id="PS50016">
    <property type="entry name" value="ZF_PHD_2"/>
    <property type="match status" value="1"/>
</dbReference>
<evidence type="ECO:0000256" key="6">
    <source>
        <dbReference type="ARBA" id="ARBA00023242"/>
    </source>
</evidence>
<keyword evidence="2" id="KW-0479">Metal-binding</keyword>
<feature type="domain" description="SAND" evidence="12">
    <location>
        <begin position="168"/>
        <end position="248"/>
    </location>
</feature>
<feature type="domain" description="Bromo" evidence="10">
    <location>
        <begin position="521"/>
        <end position="579"/>
    </location>
</feature>
<dbReference type="RefSeq" id="XP_683309.3">
    <property type="nucleotide sequence ID" value="XM_678217.8"/>
</dbReference>
<dbReference type="SUPFAM" id="SSF47370">
    <property type="entry name" value="Bromodomain"/>
    <property type="match status" value="1"/>
</dbReference>
<gene>
    <name evidence="14 16 17 18" type="primary">sp100.3</name>
</gene>
<dbReference type="AGR" id="ZFIN:ZDB-GENE-130530-997"/>
<dbReference type="RefSeq" id="XP_021329292.1">
    <property type="nucleotide sequence ID" value="XM_021473617.2"/>
</dbReference>
<dbReference type="InterPro" id="IPR001487">
    <property type="entry name" value="Bromodomain"/>
</dbReference>
<name>A0A8M9PDW0_DANRE</name>
<dbReference type="SUPFAM" id="SSF57903">
    <property type="entry name" value="FYVE/PHD zinc finger"/>
    <property type="match status" value="1"/>
</dbReference>
<evidence type="ECO:0000256" key="5">
    <source>
        <dbReference type="ARBA" id="ARBA00023117"/>
    </source>
</evidence>
<dbReference type="STRING" id="7955.ENSDARP00000108373"/>
<dbReference type="PROSITE" id="PS50014">
    <property type="entry name" value="BROMODOMAIN_2"/>
    <property type="match status" value="1"/>
</dbReference>
<keyword evidence="6" id="KW-0539">Nucleus</keyword>
<dbReference type="InterPro" id="IPR019787">
    <property type="entry name" value="Znf_PHD-finger"/>
</dbReference>
<dbReference type="OMA" id="WKASIRC"/>
<organism evidence="15 16">
    <name type="scientific">Danio rerio</name>
    <name type="common">Zebrafish</name>
    <name type="synonym">Brachydanio rerio</name>
    <dbReference type="NCBI Taxonomy" id="7955"/>
    <lineage>
        <taxon>Eukaryota</taxon>
        <taxon>Metazoa</taxon>
        <taxon>Chordata</taxon>
        <taxon>Craniata</taxon>
        <taxon>Vertebrata</taxon>
        <taxon>Euteleostomi</taxon>
        <taxon>Actinopterygii</taxon>
        <taxon>Neopterygii</taxon>
        <taxon>Teleostei</taxon>
        <taxon>Ostariophysi</taxon>
        <taxon>Cypriniformes</taxon>
        <taxon>Danionidae</taxon>
        <taxon>Danioninae</taxon>
        <taxon>Danio</taxon>
    </lineage>
</organism>
<evidence type="ECO:0000256" key="7">
    <source>
        <dbReference type="PROSITE-ProRule" id="PRU00035"/>
    </source>
</evidence>
<sequence length="599" mass="69911">MEFNGQMDFLTDEQLLSVFHLKKTEISCIEQPLIFLTQLRDHNLLPETRFKKVKGMRTREQRQQGVYDVLEWLERERSQDIRRFWRCVFEDHIVQKYPTLHLLRKSLPETVTKFSEERIGIETLTENSGQKEKNGTYNRKRNDRSDDPGSSAKKPSFSPHEKGSKERIWMLSRYKTQLPVKCGDKEGILYRDKLAKGEKCIREGAQGRWFSPSEFEKFAGKESSRNWKASIRCDGTPLKKLIEENHLQCPPMKNRDRTSVRKSKKNISISSSESSSTDSETSASSEEESEAEDVQKQSKRAGLRSQFRSGVDDYGEEEDEMVDLTVFQAPSLPVSCVSLIGTLFKDRFATGRCGKSIRTKQHWFTPEEFVKEEPTLSDGLWKRDILCHGKTLNFLCEKKILDIHPKNCTCVKCSTNPDDLMDQNNDDECNVCHSEGNLVCCDKCPRAFHPDCHLPAVNEEDSAWQWICTFCMLRTRQRGCASRNMTEQEAFDVPISQCRLQCHYLLLCMYNEDIQKVFVKDPRPNVRRYSEFISDPMWLNRIKQKLKDNMYQKFGEFASDFQLIFSNCRKFNRDNKFGQLGAKLKEIFEDEIQKIFFIQ</sequence>
<dbReference type="OrthoDB" id="1870062at2759"/>
<dbReference type="AlphaFoldDB" id="A0A8M9PDW0"/>
<dbReference type="PANTHER" id="PTHR46386:SF1">
    <property type="entry name" value="NUCLEAR BODY PROTEIN SP140-LIKE PROTEIN"/>
    <property type="match status" value="1"/>
</dbReference>
<dbReference type="ZFIN" id="ZDB-GENE-130530-997">
    <property type="gene designation" value="sp100.3"/>
</dbReference>
<dbReference type="PaxDb" id="7955-ENSDARP00000108373"/>
<accession>A0A8M9PDW0</accession>
<feature type="domain" description="PHD-type" evidence="11">
    <location>
        <begin position="426"/>
        <end position="474"/>
    </location>
</feature>
<reference evidence="16 17" key="3">
    <citation type="submission" date="2025-04" db="UniProtKB">
        <authorList>
            <consortium name="RefSeq"/>
        </authorList>
    </citation>
    <scope>IDENTIFICATION</scope>
    <source>
        <strain evidence="16 17">Tuebingen</strain>
    </source>
</reference>
<evidence type="ECO:0000256" key="4">
    <source>
        <dbReference type="ARBA" id="ARBA00022833"/>
    </source>
</evidence>
<evidence type="ECO:0000313" key="16">
    <source>
        <dbReference type="RefSeq" id="XP_021329292.1"/>
    </source>
</evidence>
<keyword evidence="15" id="KW-1185">Reference proteome</keyword>
<proteinExistence type="predicted"/>
<evidence type="ECO:0000259" key="12">
    <source>
        <dbReference type="PROSITE" id="PS50864"/>
    </source>
</evidence>
<dbReference type="EMBL" id="BX569789">
    <property type="status" value="NOT_ANNOTATED_CDS"/>
    <property type="molecule type" value="Genomic_DNA"/>
</dbReference>
<dbReference type="Pfam" id="PF00439">
    <property type="entry name" value="Bromodomain"/>
    <property type="match status" value="1"/>
</dbReference>
<dbReference type="GeneTree" id="ENSGT00940000166738"/>
<dbReference type="CTD" id="555649"/>
<dbReference type="InterPro" id="IPR013083">
    <property type="entry name" value="Znf_RING/FYVE/PHD"/>
</dbReference>
<dbReference type="InterPro" id="IPR010919">
    <property type="entry name" value="SAND-like_dom_sf"/>
</dbReference>
<evidence type="ECO:0000256" key="1">
    <source>
        <dbReference type="ARBA" id="ARBA00022553"/>
    </source>
</evidence>
<accession>E7F805</accession>
<reference evidence="14" key="1">
    <citation type="submission" date="2011-06" db="UniProtKB">
        <authorList>
            <consortium name="Ensembl"/>
        </authorList>
    </citation>
    <scope>IDENTIFICATION</scope>
    <source>
        <strain evidence="14">Tuebingen</strain>
    </source>
</reference>
<feature type="region of interest" description="Disordered" evidence="9">
    <location>
        <begin position="244"/>
        <end position="312"/>
    </location>
</feature>
<dbReference type="SUPFAM" id="SSF63763">
    <property type="entry name" value="SAND domain-like"/>
    <property type="match status" value="2"/>
</dbReference>
<evidence type="ECO:0000313" key="15">
    <source>
        <dbReference type="Proteomes" id="UP000000437"/>
    </source>
</evidence>
<dbReference type="Ensembl" id="ENSDART00000123017.3">
    <property type="protein sequence ID" value="ENSDARP00000108373.1"/>
    <property type="gene ID" value="ENSDARG00000090449.3"/>
</dbReference>
<dbReference type="Pfam" id="PF01342">
    <property type="entry name" value="SAND"/>
    <property type="match status" value="2"/>
</dbReference>
<dbReference type="GO" id="GO:0000981">
    <property type="term" value="F:DNA-binding transcription factor activity, RNA polymerase II-specific"/>
    <property type="evidence" value="ECO:0000318"/>
    <property type="project" value="GO_Central"/>
</dbReference>
<dbReference type="eggNOG" id="KOG2177">
    <property type="taxonomic scope" value="Eukaryota"/>
</dbReference>
<dbReference type="InterPro" id="IPR036427">
    <property type="entry name" value="Bromodomain-like_sf"/>
</dbReference>
<dbReference type="InterPro" id="IPR004865">
    <property type="entry name" value="HSR_dom"/>
</dbReference>
<dbReference type="Gene3D" id="3.10.390.10">
    <property type="entry name" value="SAND domain-like"/>
    <property type="match status" value="2"/>
</dbReference>
<protein>
    <submittedName>
        <fullName evidence="16 17">Nuclear body protein SP140-like protein</fullName>
    </submittedName>
    <submittedName>
        <fullName evidence="14">SP110 nuclear antigen, tandem duplicate 3</fullName>
    </submittedName>
</protein>
<evidence type="ECO:0000259" key="11">
    <source>
        <dbReference type="PROSITE" id="PS50016"/>
    </source>
</evidence>
<dbReference type="PRINTS" id="PR00503">
    <property type="entry name" value="BROMODOMAIN"/>
</dbReference>
<dbReference type="InterPro" id="IPR000770">
    <property type="entry name" value="SAND_dom"/>
</dbReference>
<feature type="region of interest" description="Disordered" evidence="9">
    <location>
        <begin position="122"/>
        <end position="164"/>
    </location>
</feature>
<keyword evidence="4" id="KW-0862">Zinc</keyword>
<dbReference type="InterPro" id="IPR043563">
    <property type="entry name" value="Sp110/Sp140/Sp140L-like"/>
</dbReference>
<feature type="domain" description="SAND" evidence="12">
    <location>
        <begin position="319"/>
        <end position="402"/>
    </location>
</feature>
<dbReference type="SMR" id="A0A8M9PDW0"/>
<evidence type="ECO:0000256" key="2">
    <source>
        <dbReference type="ARBA" id="ARBA00022723"/>
    </source>
</evidence>
<evidence type="ECO:0000256" key="8">
    <source>
        <dbReference type="PROSITE-ProRule" id="PRU00146"/>
    </source>
</evidence>
<dbReference type="PANTHER" id="PTHR46386">
    <property type="entry name" value="NUCLEAR BODY PROTEIN SP140"/>
    <property type="match status" value="1"/>
</dbReference>
<dbReference type="GO" id="GO:0008270">
    <property type="term" value="F:zinc ion binding"/>
    <property type="evidence" value="ECO:0007669"/>
    <property type="project" value="UniProtKB-KW"/>
</dbReference>
<dbReference type="SMART" id="SM00258">
    <property type="entry name" value="SAND"/>
    <property type="match status" value="2"/>
</dbReference>
<evidence type="ECO:0000313" key="17">
    <source>
        <dbReference type="RefSeq" id="XP_683309.3"/>
    </source>
</evidence>
<dbReference type="eggNOG" id="KOG4333">
    <property type="taxonomic scope" value="Eukaryota"/>
</dbReference>
<dbReference type="CDD" id="cd15541">
    <property type="entry name" value="PHD_TIF1_like"/>
    <property type="match status" value="1"/>
</dbReference>
<keyword evidence="5 7" id="KW-0103">Bromodomain</keyword>
<dbReference type="KEGG" id="dre:555649"/>
<dbReference type="InterPro" id="IPR001965">
    <property type="entry name" value="Znf_PHD"/>
</dbReference>
<dbReference type="HOGENOM" id="CLU_030420_0_0_1"/>
<dbReference type="Gene3D" id="3.30.40.10">
    <property type="entry name" value="Zinc/RING finger domain, C3HC4 (zinc finger)"/>
    <property type="match status" value="1"/>
</dbReference>
<dbReference type="SMART" id="SM00249">
    <property type="entry name" value="PHD"/>
    <property type="match status" value="1"/>
</dbReference>
<dbReference type="SMART" id="SM00297">
    <property type="entry name" value="BROMO"/>
    <property type="match status" value="1"/>
</dbReference>
<dbReference type="Pfam" id="PF00628">
    <property type="entry name" value="PHD"/>
    <property type="match status" value="1"/>
</dbReference>
<dbReference type="GO" id="GO:0003677">
    <property type="term" value="F:DNA binding"/>
    <property type="evidence" value="ECO:0007669"/>
    <property type="project" value="InterPro"/>
</dbReference>
<keyword evidence="3 8" id="KW-0863">Zinc-finger</keyword>
<evidence type="ECO:0000256" key="9">
    <source>
        <dbReference type="SAM" id="MobiDB-lite"/>
    </source>
</evidence>
<dbReference type="GeneID" id="555649"/>
<dbReference type="Gene3D" id="1.20.920.10">
    <property type="entry name" value="Bromodomain-like"/>
    <property type="match status" value="1"/>
</dbReference>
<evidence type="ECO:0000256" key="3">
    <source>
        <dbReference type="ARBA" id="ARBA00022771"/>
    </source>
</evidence>
<dbReference type="GO" id="GO:0006357">
    <property type="term" value="P:regulation of transcription by RNA polymerase II"/>
    <property type="evidence" value="ECO:0000318"/>
    <property type="project" value="GO_Central"/>
</dbReference>
<dbReference type="Pfam" id="PF03172">
    <property type="entry name" value="HSR"/>
    <property type="match status" value="1"/>
</dbReference>
<feature type="domain" description="HSR" evidence="13">
    <location>
        <begin position="1"/>
        <end position="112"/>
    </location>
</feature>
<dbReference type="GO" id="GO:0005634">
    <property type="term" value="C:nucleus"/>
    <property type="evidence" value="ECO:0000318"/>
    <property type="project" value="GO_Central"/>
</dbReference>
<dbReference type="Proteomes" id="UP000000437">
    <property type="component" value="Chromosome 3"/>
</dbReference>
<reference evidence="14 15" key="2">
    <citation type="journal article" date="2013" name="Nature">
        <title>The zebrafish reference genome sequence and its relationship to the human genome.</title>
        <authorList>
            <consortium name="Genome Reference Consortium Zebrafish"/>
            <person name="Howe K."/>
            <person name="Clark M.D."/>
            <person name="Torroja C.F."/>
            <person name="Torrance J."/>
            <person name="Berthelot C."/>
            <person name="Muffato M."/>
            <person name="Collins J.E."/>
            <person name="Humphray S."/>
            <person name="McLaren K."/>
            <person name="Matthews L."/>
            <person name="McLaren S."/>
            <person name="Sealy I."/>
            <person name="Caccamo M."/>
            <person name="Churcher C."/>
            <person name="Scott C."/>
            <person name="Barrett J.C."/>
            <person name="Koch R."/>
            <person name="Rauch G.J."/>
            <person name="White S."/>
            <person name="Chow W."/>
            <person name="Kilian B."/>
            <person name="Quintais L.T."/>
            <person name="Guerra-Assuncao J.A."/>
            <person name="Zhou Y."/>
            <person name="Gu Y."/>
            <person name="Yen J."/>
            <person name="Vogel J.H."/>
            <person name="Eyre T."/>
            <person name="Redmond S."/>
            <person name="Banerjee R."/>
            <person name="Chi J."/>
            <person name="Fu B."/>
            <person name="Langley E."/>
            <person name="Maguire S.F."/>
            <person name="Laird G.K."/>
            <person name="Lloyd D."/>
            <person name="Kenyon E."/>
            <person name="Donaldson S."/>
            <person name="Sehra H."/>
            <person name="Almeida-King J."/>
            <person name="Loveland J."/>
            <person name="Trevanion S."/>
            <person name="Jones M."/>
            <person name="Quail M."/>
            <person name="Willey D."/>
            <person name="Hunt A."/>
            <person name="Burton J."/>
            <person name="Sims S."/>
            <person name="McLay K."/>
            <person name="Plumb B."/>
            <person name="Davis J."/>
            <person name="Clee C."/>
            <person name="Oliver K."/>
            <person name="Clark R."/>
            <person name="Riddle C."/>
            <person name="Elliot D."/>
            <person name="Eliott D."/>
            <person name="Threadgold G."/>
            <person name="Harden G."/>
            <person name="Ware D."/>
            <person name="Begum S."/>
            <person name="Mortimore B."/>
            <person name="Mortimer B."/>
            <person name="Kerry G."/>
            <person name="Heath P."/>
            <person name="Phillimore B."/>
            <person name="Tracey A."/>
            <person name="Corby N."/>
            <person name="Dunn M."/>
            <person name="Johnson C."/>
            <person name="Wood J."/>
            <person name="Clark S."/>
            <person name="Pelan S."/>
            <person name="Griffiths G."/>
            <person name="Smith M."/>
            <person name="Glithero R."/>
            <person name="Howden P."/>
            <person name="Barker N."/>
            <person name="Lloyd C."/>
            <person name="Stevens C."/>
            <person name="Harley J."/>
            <person name="Holt K."/>
            <person name="Panagiotidis G."/>
            <person name="Lovell J."/>
            <person name="Beasley H."/>
            <person name="Henderson C."/>
            <person name="Gordon D."/>
            <person name="Auger K."/>
            <person name="Wright D."/>
            <person name="Collins J."/>
            <person name="Raisen C."/>
            <person name="Dyer L."/>
            <person name="Leung K."/>
            <person name="Robertson L."/>
            <person name="Ambridge K."/>
            <person name="Leongamornlert D."/>
            <person name="McGuire S."/>
            <person name="Gilderthorp R."/>
            <person name="Griffiths C."/>
            <person name="Manthravadi D."/>
            <person name="Nichol S."/>
            <person name="Barker G."/>
            <person name="Whitehead S."/>
            <person name="Kay M."/>
            <person name="Brown J."/>
            <person name="Murnane C."/>
            <person name="Gray E."/>
            <person name="Humphries M."/>
            <person name="Sycamore N."/>
            <person name="Barker D."/>
            <person name="Saunders D."/>
            <person name="Wallis J."/>
            <person name="Babbage A."/>
            <person name="Hammond S."/>
            <person name="Mashreghi-Mohammadi M."/>
            <person name="Barr L."/>
            <person name="Martin S."/>
            <person name="Wray P."/>
            <person name="Ellington A."/>
            <person name="Matthews N."/>
            <person name="Ellwood M."/>
            <person name="Woodmansey R."/>
            <person name="Clark G."/>
            <person name="Cooper J."/>
            <person name="Cooper J."/>
            <person name="Tromans A."/>
            <person name="Grafham D."/>
            <person name="Skuce C."/>
            <person name="Pandian R."/>
            <person name="Andrews R."/>
            <person name="Harrison E."/>
            <person name="Kimberley A."/>
            <person name="Garnett J."/>
            <person name="Fosker N."/>
            <person name="Hall R."/>
            <person name="Garner P."/>
            <person name="Kelly D."/>
            <person name="Bird C."/>
            <person name="Palmer S."/>
            <person name="Gehring I."/>
            <person name="Berger A."/>
            <person name="Dooley C.M."/>
            <person name="Ersan-Urun Z."/>
            <person name="Eser C."/>
            <person name="Geiger H."/>
            <person name="Geisler M."/>
            <person name="Karotki L."/>
            <person name="Kirn A."/>
            <person name="Konantz J."/>
            <person name="Konantz M."/>
            <person name="Oberlander M."/>
            <person name="Rudolph-Geiger S."/>
            <person name="Teucke M."/>
            <person name="Lanz C."/>
            <person name="Raddatz G."/>
            <person name="Osoegawa K."/>
            <person name="Zhu B."/>
            <person name="Rapp A."/>
            <person name="Widaa S."/>
            <person name="Langford C."/>
            <person name="Yang F."/>
            <person name="Schuster S.C."/>
            <person name="Carter N.P."/>
            <person name="Harrow J."/>
            <person name="Ning Z."/>
            <person name="Herrero J."/>
            <person name="Searle S.M."/>
            <person name="Enright A."/>
            <person name="Geisler R."/>
            <person name="Plasterk R.H."/>
            <person name="Lee C."/>
            <person name="Westerfield M."/>
            <person name="de Jong P.J."/>
            <person name="Zon L.I."/>
            <person name="Postlethwait J.H."/>
            <person name="Nusslein-Volhard C."/>
            <person name="Hubbard T.J."/>
            <person name="Roest Crollius H."/>
            <person name="Rogers J."/>
            <person name="Stemple D.L."/>
        </authorList>
    </citation>
    <scope>NUCLEOTIDE SEQUENCE [LARGE SCALE GENOMIC DNA]</scope>
    <source>
        <strain evidence="14">Tuebingen</strain>
    </source>
</reference>
<evidence type="ECO:0000313" key="18">
    <source>
        <dbReference type="ZFIN" id="ZDB-GENE-130530-997"/>
    </source>
</evidence>
<dbReference type="PROSITE" id="PS51414">
    <property type="entry name" value="HSR"/>
    <property type="match status" value="1"/>
</dbReference>
<evidence type="ECO:0000313" key="14">
    <source>
        <dbReference type="Ensembl" id="ENSDARP00000108373"/>
    </source>
</evidence>
<dbReference type="FunFam" id="3.10.390.10:FF:000004">
    <property type="entry name" value="Deformed epidermal autoregulatory factor 1"/>
    <property type="match status" value="1"/>
</dbReference>
<feature type="compositionally biased region" description="Low complexity" evidence="9">
    <location>
        <begin position="267"/>
        <end position="284"/>
    </location>
</feature>
<dbReference type="Bgee" id="ENSDARG00000090449">
    <property type="expression patterns" value="Expressed in zone of skin and 13 other cell types or tissues"/>
</dbReference>
<evidence type="ECO:0000259" key="13">
    <source>
        <dbReference type="PROSITE" id="PS51414"/>
    </source>
</evidence>
<dbReference type="InterPro" id="IPR011011">
    <property type="entry name" value="Znf_FYVE_PHD"/>
</dbReference>